<keyword evidence="2" id="KW-1185">Reference proteome</keyword>
<organism evidence="1 2">
    <name type="scientific">Epilithonimonas ginsengisoli</name>
    <dbReference type="NCBI Taxonomy" id="1245592"/>
    <lineage>
        <taxon>Bacteria</taxon>
        <taxon>Pseudomonadati</taxon>
        <taxon>Bacteroidota</taxon>
        <taxon>Flavobacteriia</taxon>
        <taxon>Flavobacteriales</taxon>
        <taxon>Weeksellaceae</taxon>
        <taxon>Chryseobacterium group</taxon>
        <taxon>Epilithonimonas</taxon>
    </lineage>
</organism>
<sequence>MHKLIPVYLFLIIFISCQKHARFVEKQETADVATNAKDTLPKTEPVSKDSIKADHLISLPFDFEKYTAVCLQQSSPDCEKTYPKLDDFNFKRISQILGNKPEDIPTNIFQIKSSFNNDIEIYILDFEGDSSFQEIITVNHNKIVSRKSVGHSMPEDKTYKSFIIEKDMGISVYELDFESLKKKLKEKYTILSSGEVSRK</sequence>
<proteinExistence type="predicted"/>
<evidence type="ECO:0000313" key="1">
    <source>
        <dbReference type="EMBL" id="MDW8550841.1"/>
    </source>
</evidence>
<dbReference type="RefSeq" id="WP_063971258.1">
    <property type="nucleotide sequence ID" value="NZ_JAMXLT020000046.1"/>
</dbReference>
<dbReference type="Proteomes" id="UP001204439">
    <property type="component" value="Unassembled WGS sequence"/>
</dbReference>
<reference evidence="1 2" key="1">
    <citation type="submission" date="2023-11" db="EMBL/GenBank/DDBJ databases">
        <title>First isolation, identification, and characterization of non-pathogenic Epilithonimonas ginsengisoli isolated from diseased farmed rainbow trout (Oncorhynchus mykiss) in Chile.</title>
        <authorList>
            <person name="Miranda C.D."/>
            <person name="Irgang R."/>
            <person name="Concha C."/>
            <person name="Rojas R."/>
            <person name="Avendano R."/>
        </authorList>
    </citation>
    <scope>NUCLEOTIDE SEQUENCE [LARGE SCALE GENOMIC DNA]</scope>
    <source>
        <strain evidence="1 2">FP99</strain>
    </source>
</reference>
<protein>
    <recommendedName>
        <fullName evidence="3">Lipoprotein</fullName>
    </recommendedName>
</protein>
<accession>A0ABU4JMD1</accession>
<name>A0ABU4JMD1_9FLAO</name>
<comment type="caution">
    <text evidence="1">The sequence shown here is derived from an EMBL/GenBank/DDBJ whole genome shotgun (WGS) entry which is preliminary data.</text>
</comment>
<gene>
    <name evidence="1" type="ORF">NG800_018080</name>
</gene>
<dbReference type="PROSITE" id="PS51257">
    <property type="entry name" value="PROKAR_LIPOPROTEIN"/>
    <property type="match status" value="1"/>
</dbReference>
<dbReference type="EMBL" id="JAMXLT020000046">
    <property type="protein sequence ID" value="MDW8550841.1"/>
    <property type="molecule type" value="Genomic_DNA"/>
</dbReference>
<evidence type="ECO:0000313" key="2">
    <source>
        <dbReference type="Proteomes" id="UP001204439"/>
    </source>
</evidence>
<evidence type="ECO:0008006" key="3">
    <source>
        <dbReference type="Google" id="ProtNLM"/>
    </source>
</evidence>